<evidence type="ECO:0000313" key="3">
    <source>
        <dbReference type="Proteomes" id="UP001279410"/>
    </source>
</evidence>
<organism evidence="2 3">
    <name type="scientific">Lates japonicus</name>
    <name type="common">Japanese lates</name>
    <dbReference type="NCBI Taxonomy" id="270547"/>
    <lineage>
        <taxon>Eukaryota</taxon>
        <taxon>Metazoa</taxon>
        <taxon>Chordata</taxon>
        <taxon>Craniata</taxon>
        <taxon>Vertebrata</taxon>
        <taxon>Euteleostomi</taxon>
        <taxon>Actinopterygii</taxon>
        <taxon>Neopterygii</taxon>
        <taxon>Teleostei</taxon>
        <taxon>Neoteleostei</taxon>
        <taxon>Acanthomorphata</taxon>
        <taxon>Carangaria</taxon>
        <taxon>Carangaria incertae sedis</taxon>
        <taxon>Centropomidae</taxon>
        <taxon>Lates</taxon>
    </lineage>
</organism>
<dbReference type="Proteomes" id="UP001279410">
    <property type="component" value="Unassembled WGS sequence"/>
</dbReference>
<feature type="region of interest" description="Disordered" evidence="1">
    <location>
        <begin position="127"/>
        <end position="159"/>
    </location>
</feature>
<comment type="caution">
    <text evidence="2">The sequence shown here is derived from an EMBL/GenBank/DDBJ whole genome shotgun (WGS) entry which is preliminary data.</text>
</comment>
<dbReference type="AlphaFoldDB" id="A0AAD3R988"/>
<keyword evidence="3" id="KW-1185">Reference proteome</keyword>
<protein>
    <submittedName>
        <fullName evidence="2">Transmembrane protein 184ba isoform X3</fullName>
    </submittedName>
</protein>
<feature type="compositionally biased region" description="Polar residues" evidence="1">
    <location>
        <begin position="127"/>
        <end position="141"/>
    </location>
</feature>
<sequence>MAEIRGKLIESSCTYRTQGLWGKTYSIGFRFCKQCASGYLHVTIYNISTVCRPRLFLFYFATRELLVLYSPVLKFFMVKSSFSFCRVRELSLCPPRKSISSSLKETMNPGAVQDAIHNLSPLITVHSSSPRWSGGTTSHAATVTPAPEGTTKDPAAQLR</sequence>
<dbReference type="EMBL" id="BRZM01000041">
    <property type="protein sequence ID" value="GLD60453.1"/>
    <property type="molecule type" value="Genomic_DNA"/>
</dbReference>
<evidence type="ECO:0000313" key="2">
    <source>
        <dbReference type="EMBL" id="GLD60453.1"/>
    </source>
</evidence>
<name>A0AAD3R988_LATJO</name>
<reference evidence="2" key="1">
    <citation type="submission" date="2022-08" db="EMBL/GenBank/DDBJ databases">
        <title>Genome sequencing of akame (Lates japonicus).</title>
        <authorList>
            <person name="Hashiguchi Y."/>
            <person name="Takahashi H."/>
        </authorList>
    </citation>
    <scope>NUCLEOTIDE SEQUENCE</scope>
    <source>
        <strain evidence="2">Kochi</strain>
    </source>
</reference>
<accession>A0AAD3R988</accession>
<proteinExistence type="predicted"/>
<keyword evidence="2" id="KW-0812">Transmembrane</keyword>
<gene>
    <name evidence="2" type="ORF">AKAME5_001234700</name>
</gene>
<keyword evidence="2" id="KW-0472">Membrane</keyword>
<evidence type="ECO:0000256" key="1">
    <source>
        <dbReference type="SAM" id="MobiDB-lite"/>
    </source>
</evidence>